<name>A0A8X6LC31_TRICU</name>
<feature type="region of interest" description="Disordered" evidence="1">
    <location>
        <begin position="47"/>
        <end position="71"/>
    </location>
</feature>
<gene>
    <name evidence="2" type="ORF">TNCT_37141</name>
</gene>
<accession>A0A8X6LC31</accession>
<organism evidence="2 3">
    <name type="scientific">Trichonephila clavata</name>
    <name type="common">Joro spider</name>
    <name type="synonym">Nephila clavata</name>
    <dbReference type="NCBI Taxonomy" id="2740835"/>
    <lineage>
        <taxon>Eukaryota</taxon>
        <taxon>Metazoa</taxon>
        <taxon>Ecdysozoa</taxon>
        <taxon>Arthropoda</taxon>
        <taxon>Chelicerata</taxon>
        <taxon>Arachnida</taxon>
        <taxon>Araneae</taxon>
        <taxon>Araneomorphae</taxon>
        <taxon>Entelegynae</taxon>
        <taxon>Araneoidea</taxon>
        <taxon>Nephilidae</taxon>
        <taxon>Trichonephila</taxon>
    </lineage>
</organism>
<dbReference type="AlphaFoldDB" id="A0A8X6LC31"/>
<comment type="caution">
    <text evidence="2">The sequence shown here is derived from an EMBL/GenBank/DDBJ whole genome shotgun (WGS) entry which is preliminary data.</text>
</comment>
<evidence type="ECO:0000256" key="1">
    <source>
        <dbReference type="SAM" id="MobiDB-lite"/>
    </source>
</evidence>
<evidence type="ECO:0000313" key="2">
    <source>
        <dbReference type="EMBL" id="GFR04240.1"/>
    </source>
</evidence>
<dbReference type="Proteomes" id="UP000887116">
    <property type="component" value="Unassembled WGS sequence"/>
</dbReference>
<feature type="compositionally biased region" description="Basic and acidic residues" evidence="1">
    <location>
        <begin position="47"/>
        <end position="58"/>
    </location>
</feature>
<protein>
    <submittedName>
        <fullName evidence="2">Uncharacterized protein</fullName>
    </submittedName>
</protein>
<keyword evidence="3" id="KW-1185">Reference proteome</keyword>
<dbReference type="EMBL" id="BMAO01035538">
    <property type="protein sequence ID" value="GFR04240.1"/>
    <property type="molecule type" value="Genomic_DNA"/>
</dbReference>
<evidence type="ECO:0000313" key="3">
    <source>
        <dbReference type="Proteomes" id="UP000887116"/>
    </source>
</evidence>
<proteinExistence type="predicted"/>
<reference evidence="2" key="1">
    <citation type="submission" date="2020-07" db="EMBL/GenBank/DDBJ databases">
        <title>Multicomponent nature underlies the extraordinary mechanical properties of spider dragline silk.</title>
        <authorList>
            <person name="Kono N."/>
            <person name="Nakamura H."/>
            <person name="Mori M."/>
            <person name="Yoshida Y."/>
            <person name="Ohtoshi R."/>
            <person name="Malay A.D."/>
            <person name="Moran D.A.P."/>
            <person name="Tomita M."/>
            <person name="Numata K."/>
            <person name="Arakawa K."/>
        </authorList>
    </citation>
    <scope>NUCLEOTIDE SEQUENCE</scope>
</reference>
<sequence>MSSVRALCQRHRAVGVGVEGLDGVLESVFIGRSKVISMVENRKRQERSSGELIKRISPYDKSSGKSYRTTG</sequence>